<dbReference type="PROSITE" id="PS51194">
    <property type="entry name" value="HELICASE_CTER"/>
    <property type="match status" value="1"/>
</dbReference>
<dbReference type="Gene3D" id="1.10.150.80">
    <property type="entry name" value="HRDC domain"/>
    <property type="match status" value="1"/>
</dbReference>
<dbReference type="SMART" id="SM00341">
    <property type="entry name" value="HRDC"/>
    <property type="match status" value="1"/>
</dbReference>
<evidence type="ECO:0000313" key="21">
    <source>
        <dbReference type="Proteomes" id="UP000186039"/>
    </source>
</evidence>
<comment type="cofactor">
    <cofactor evidence="1">
        <name>Mg(2+)</name>
        <dbReference type="ChEBI" id="CHEBI:18420"/>
    </cofactor>
</comment>
<keyword evidence="14" id="KW-0413">Isomerase</keyword>
<dbReference type="PROSITE" id="PS51192">
    <property type="entry name" value="HELICASE_ATP_BIND_1"/>
    <property type="match status" value="1"/>
</dbReference>
<keyword evidence="13" id="KW-0234">DNA repair</keyword>
<keyword evidence="4" id="KW-0479">Metal-binding</keyword>
<feature type="domain" description="Helicase C-terminal" evidence="19">
    <location>
        <begin position="227"/>
        <end position="375"/>
    </location>
</feature>
<dbReference type="InterPro" id="IPR010997">
    <property type="entry name" value="HRDC-like_sf"/>
</dbReference>
<dbReference type="Pfam" id="PF09382">
    <property type="entry name" value="RQC"/>
    <property type="match status" value="1"/>
</dbReference>
<evidence type="ECO:0000259" key="18">
    <source>
        <dbReference type="PROSITE" id="PS51192"/>
    </source>
</evidence>
<dbReference type="GO" id="GO:0004386">
    <property type="term" value="F:helicase activity"/>
    <property type="evidence" value="ECO:0007669"/>
    <property type="project" value="UniProtKB-KW"/>
</dbReference>
<dbReference type="Pfam" id="PF00270">
    <property type="entry name" value="DEAD"/>
    <property type="match status" value="1"/>
</dbReference>
<sequence>MSSTLLAQTDEQSPITAQSVLEQVFGYQTFRIGQEQVIDAAIAGRDSLVIMPTGGGKSLCYQIPALVRSGITLVISPLISLMKDQVDQLKANGVAAECVNSTMPREELISVYNRMHTGKLKLVYVSPERVLMRDFIERLESLPLSMIAVDEAHCISQWGHDFRPEYAALGQLKQYFPHVPVMALTATADDATRIDITSRLQLAEPHIYLGSFDRPNIRYTLLEKHKPVSQIIRYLDTQKGHCGIIYCGSRKKVEMLTEKLCNNHIRAASYHAGMEADERAYVQEAFQRDDIQIVVATVAFGMGINKPNVRFVVHFDIPRNIESYYQETGRAGRDGLPAEAMMLYDPADIGWLRRMLDEKDEGPQKQVEAHKLNAMSAFAEAQTCRRQVLLNYFGEYRDKPCGNCDICLDPPKHFDATQEAQKALSCVYRVNQSFGIGYVVEVLRGMQNIRIREHGHDKISTYGLGRDHSHDYWVSIFRQLIHKGMLFQNITRNSTLQLTEEARPLLRGDMSLELAVPRLDTAVRAARSDKLTSKNYDKKLFAKLRKLRKSIADEDGLPPYVVFSDATLIDMAEILPTSYGEMLAVNGVGQRKLEKYADPFLDLIQEHITHHG</sequence>
<evidence type="ECO:0000256" key="2">
    <source>
        <dbReference type="ARBA" id="ARBA00001947"/>
    </source>
</evidence>
<dbReference type="SMART" id="SM00487">
    <property type="entry name" value="DEXDc"/>
    <property type="match status" value="1"/>
</dbReference>
<dbReference type="Gene3D" id="1.10.10.10">
    <property type="entry name" value="Winged helix-like DNA-binding domain superfamily/Winged helix DNA-binding domain"/>
    <property type="match status" value="1"/>
</dbReference>
<keyword evidence="6" id="KW-0227">DNA damage</keyword>
<comment type="similarity">
    <text evidence="3">Belongs to the helicase family. RecQ subfamily.</text>
</comment>
<dbReference type="CDD" id="cd18794">
    <property type="entry name" value="SF2_C_RecQ"/>
    <property type="match status" value="1"/>
</dbReference>
<feature type="domain" description="Helicase ATP-binding" evidence="18">
    <location>
        <begin position="38"/>
        <end position="206"/>
    </location>
</feature>
<keyword evidence="21" id="KW-1185">Reference proteome</keyword>
<proteinExistence type="inferred from homology"/>
<evidence type="ECO:0000259" key="17">
    <source>
        <dbReference type="PROSITE" id="PS50967"/>
    </source>
</evidence>
<evidence type="ECO:0000313" key="20">
    <source>
        <dbReference type="EMBL" id="OLQ92236.1"/>
    </source>
</evidence>
<evidence type="ECO:0000256" key="13">
    <source>
        <dbReference type="ARBA" id="ARBA00023204"/>
    </source>
</evidence>
<dbReference type="SUPFAM" id="SSF47819">
    <property type="entry name" value="HRDC-like"/>
    <property type="match status" value="1"/>
</dbReference>
<dbReference type="Pfam" id="PF16124">
    <property type="entry name" value="RecQ_Zn_bind"/>
    <property type="match status" value="1"/>
</dbReference>
<dbReference type="InterPro" id="IPR027417">
    <property type="entry name" value="P-loop_NTPase"/>
</dbReference>
<evidence type="ECO:0000256" key="15">
    <source>
        <dbReference type="ARBA" id="ARBA00034617"/>
    </source>
</evidence>
<dbReference type="EC" id="5.6.2.4" evidence="16"/>
<evidence type="ECO:0000256" key="14">
    <source>
        <dbReference type="ARBA" id="ARBA00023235"/>
    </source>
</evidence>
<dbReference type="NCBIfam" id="NF008279">
    <property type="entry name" value="PRK11057.1"/>
    <property type="match status" value="1"/>
</dbReference>
<name>A0ABX3FGD7_9VIBR</name>
<evidence type="ECO:0000256" key="6">
    <source>
        <dbReference type="ARBA" id="ARBA00022763"/>
    </source>
</evidence>
<dbReference type="InterPro" id="IPR001650">
    <property type="entry name" value="Helicase_C-like"/>
</dbReference>
<evidence type="ECO:0000256" key="12">
    <source>
        <dbReference type="ARBA" id="ARBA00023172"/>
    </source>
</evidence>
<dbReference type="RefSeq" id="WP_075714795.1">
    <property type="nucleotide sequence ID" value="NZ_AP019654.1"/>
</dbReference>
<dbReference type="Pfam" id="PF00271">
    <property type="entry name" value="Helicase_C"/>
    <property type="match status" value="1"/>
</dbReference>
<keyword evidence="9" id="KW-0862">Zinc</keyword>
<keyword evidence="5" id="KW-0547">Nucleotide-binding</keyword>
<dbReference type="SMART" id="SM00490">
    <property type="entry name" value="HELICc"/>
    <property type="match status" value="1"/>
</dbReference>
<evidence type="ECO:0000256" key="16">
    <source>
        <dbReference type="NCBIfam" id="TIGR01389"/>
    </source>
</evidence>
<dbReference type="InterPro" id="IPR006293">
    <property type="entry name" value="DNA_helicase_ATP-dep_RecQ_bac"/>
</dbReference>
<keyword evidence="12" id="KW-0233">DNA recombination</keyword>
<gene>
    <name evidence="20" type="ORF">BIY20_08705</name>
</gene>
<evidence type="ECO:0000256" key="4">
    <source>
        <dbReference type="ARBA" id="ARBA00022723"/>
    </source>
</evidence>
<keyword evidence="10" id="KW-0067">ATP-binding</keyword>
<dbReference type="InterPro" id="IPR032284">
    <property type="entry name" value="RecQ_Zn-bd"/>
</dbReference>
<evidence type="ECO:0000256" key="5">
    <source>
        <dbReference type="ARBA" id="ARBA00022741"/>
    </source>
</evidence>
<evidence type="ECO:0000256" key="9">
    <source>
        <dbReference type="ARBA" id="ARBA00022833"/>
    </source>
</evidence>
<comment type="catalytic activity">
    <reaction evidence="15">
        <text>Couples ATP hydrolysis with the unwinding of duplex DNA by translocating in the 3'-5' direction.</text>
        <dbReference type="EC" id="5.6.2.4"/>
    </reaction>
</comment>
<dbReference type="PANTHER" id="PTHR13710:SF105">
    <property type="entry name" value="ATP-DEPENDENT DNA HELICASE Q1"/>
    <property type="match status" value="1"/>
</dbReference>
<evidence type="ECO:0000256" key="1">
    <source>
        <dbReference type="ARBA" id="ARBA00001946"/>
    </source>
</evidence>
<dbReference type="Gene3D" id="3.40.50.300">
    <property type="entry name" value="P-loop containing nucleotide triphosphate hydrolases"/>
    <property type="match status" value="2"/>
</dbReference>
<dbReference type="Proteomes" id="UP000186039">
    <property type="component" value="Unassembled WGS sequence"/>
</dbReference>
<dbReference type="Pfam" id="PF00570">
    <property type="entry name" value="HRDC"/>
    <property type="match status" value="1"/>
</dbReference>
<keyword evidence="11" id="KW-0238">DNA-binding</keyword>
<dbReference type="NCBIfam" id="TIGR01389">
    <property type="entry name" value="recQ"/>
    <property type="match status" value="1"/>
</dbReference>
<dbReference type="InterPro" id="IPR036388">
    <property type="entry name" value="WH-like_DNA-bd_sf"/>
</dbReference>
<dbReference type="InterPro" id="IPR011545">
    <property type="entry name" value="DEAD/DEAH_box_helicase_dom"/>
</dbReference>
<dbReference type="SMART" id="SM00956">
    <property type="entry name" value="RQC"/>
    <property type="match status" value="1"/>
</dbReference>
<evidence type="ECO:0000256" key="10">
    <source>
        <dbReference type="ARBA" id="ARBA00022840"/>
    </source>
</evidence>
<evidence type="ECO:0000256" key="11">
    <source>
        <dbReference type="ARBA" id="ARBA00023125"/>
    </source>
</evidence>
<dbReference type="CDD" id="cd17920">
    <property type="entry name" value="DEXHc_RecQ"/>
    <property type="match status" value="1"/>
</dbReference>
<dbReference type="InterPro" id="IPR002121">
    <property type="entry name" value="HRDC_dom"/>
</dbReference>
<accession>A0ABX3FGD7</accession>
<evidence type="ECO:0000256" key="8">
    <source>
        <dbReference type="ARBA" id="ARBA00022806"/>
    </source>
</evidence>
<reference evidence="20 21" key="1">
    <citation type="submission" date="2016-09" db="EMBL/GenBank/DDBJ databases">
        <title>Genomic Taxonomy of the Vibrionaceae.</title>
        <authorList>
            <person name="Gonzalez-Castillo A."/>
            <person name="Gomez-Gil B."/>
            <person name="Enciso-Ibarra K."/>
        </authorList>
    </citation>
    <scope>NUCLEOTIDE SEQUENCE [LARGE SCALE GENOMIC DNA]</scope>
    <source>
        <strain evidence="20 21">CAIM 1902</strain>
    </source>
</reference>
<dbReference type="EMBL" id="MJMH01000168">
    <property type="protein sequence ID" value="OLQ92236.1"/>
    <property type="molecule type" value="Genomic_DNA"/>
</dbReference>
<evidence type="ECO:0000256" key="3">
    <source>
        <dbReference type="ARBA" id="ARBA00005446"/>
    </source>
</evidence>
<keyword evidence="8 20" id="KW-0347">Helicase</keyword>
<dbReference type="InterPro" id="IPR018982">
    <property type="entry name" value="RQC_domain"/>
</dbReference>
<dbReference type="InterPro" id="IPR014001">
    <property type="entry name" value="Helicase_ATP-bd"/>
</dbReference>
<dbReference type="InterPro" id="IPR004589">
    <property type="entry name" value="DNA_helicase_ATP-dep_RecQ"/>
</dbReference>
<keyword evidence="7" id="KW-0378">Hydrolase</keyword>
<dbReference type="SUPFAM" id="SSF52540">
    <property type="entry name" value="P-loop containing nucleoside triphosphate hydrolases"/>
    <property type="match status" value="2"/>
</dbReference>
<feature type="domain" description="HRDC" evidence="17">
    <location>
        <begin position="534"/>
        <end position="612"/>
    </location>
</feature>
<protein>
    <recommendedName>
        <fullName evidence="16">DNA helicase RecQ</fullName>
        <ecNumber evidence="16">5.6.2.4</ecNumber>
    </recommendedName>
</protein>
<comment type="caution">
    <text evidence="20">The sequence shown here is derived from an EMBL/GenBank/DDBJ whole genome shotgun (WGS) entry which is preliminary data.</text>
</comment>
<evidence type="ECO:0000256" key="7">
    <source>
        <dbReference type="ARBA" id="ARBA00022801"/>
    </source>
</evidence>
<dbReference type="PANTHER" id="PTHR13710">
    <property type="entry name" value="DNA HELICASE RECQ FAMILY MEMBER"/>
    <property type="match status" value="1"/>
</dbReference>
<dbReference type="InterPro" id="IPR044876">
    <property type="entry name" value="HRDC_dom_sf"/>
</dbReference>
<comment type="cofactor">
    <cofactor evidence="2">
        <name>Zn(2+)</name>
        <dbReference type="ChEBI" id="CHEBI:29105"/>
    </cofactor>
</comment>
<dbReference type="NCBIfam" id="TIGR00614">
    <property type="entry name" value="recQ_fam"/>
    <property type="match status" value="1"/>
</dbReference>
<evidence type="ECO:0000259" key="19">
    <source>
        <dbReference type="PROSITE" id="PS51194"/>
    </source>
</evidence>
<dbReference type="PROSITE" id="PS50967">
    <property type="entry name" value="HRDC"/>
    <property type="match status" value="1"/>
</dbReference>
<organism evidence="20 21">
    <name type="scientific">Vibrio panuliri</name>
    <dbReference type="NCBI Taxonomy" id="1381081"/>
    <lineage>
        <taxon>Bacteria</taxon>
        <taxon>Pseudomonadati</taxon>
        <taxon>Pseudomonadota</taxon>
        <taxon>Gammaproteobacteria</taxon>
        <taxon>Vibrionales</taxon>
        <taxon>Vibrionaceae</taxon>
        <taxon>Vibrio</taxon>
    </lineage>
</organism>